<dbReference type="GO" id="GO:0005096">
    <property type="term" value="F:GTPase activator activity"/>
    <property type="evidence" value="ECO:0007669"/>
    <property type="project" value="InterPro"/>
</dbReference>
<dbReference type="GO" id="GO:0007264">
    <property type="term" value="P:small GTPase-mediated signal transduction"/>
    <property type="evidence" value="ECO:0007669"/>
    <property type="project" value="InterPro"/>
</dbReference>
<dbReference type="PANTHER" id="PTHR12783">
    <property type="entry name" value="RALA BINDING PROTEIN 1 RALBP1"/>
    <property type="match status" value="1"/>
</dbReference>
<accession>A0A914V1C0</accession>
<feature type="compositionally biased region" description="Basic and acidic residues" evidence="2">
    <location>
        <begin position="166"/>
        <end position="175"/>
    </location>
</feature>
<proteinExistence type="predicted"/>
<feature type="coiled-coil region" evidence="1">
    <location>
        <begin position="101"/>
        <end position="135"/>
    </location>
</feature>
<dbReference type="Proteomes" id="UP000887566">
    <property type="component" value="Unplaced"/>
</dbReference>
<reference evidence="4" key="1">
    <citation type="submission" date="2022-11" db="UniProtKB">
        <authorList>
            <consortium name="WormBaseParasite"/>
        </authorList>
    </citation>
    <scope>IDENTIFICATION</scope>
</reference>
<keyword evidence="1" id="KW-0175">Coiled coil</keyword>
<sequence length="289" mass="32954">MAHFGRLEVCRTQHCLGAGDSGAEQRRNGSTLSRTLLGVRPCRNCSDRRLARVGGRRSGEPVCPNRRSSARSRRPATAQWRDWYVSPQRPDRLTHNLPTTRSELEDELHKQQSRLQELHEEVASLRAQNIGVAEKEQELWDVQMVATLLKRKLKSMKQAENPTQGSDKDGGESTEKGPTIEMFEEKQLLAVHMELKEKVAMEKQAIIRLSEQLGQQRRSSANADQQNQTPMDDVESAEWQVTCAAEEKRHGQLLADIIEERCRCARLRAEIELLTIQKRDRSTSIVTRL</sequence>
<feature type="region of interest" description="Disordered" evidence="2">
    <location>
        <begin position="155"/>
        <end position="176"/>
    </location>
</feature>
<dbReference type="AlphaFoldDB" id="A0A914V1C0"/>
<dbReference type="WBParaSite" id="PSAMB.scaffold1439size31536.g13086.t1">
    <property type="protein sequence ID" value="PSAMB.scaffold1439size31536.g13086.t1"/>
    <property type="gene ID" value="PSAMB.scaffold1439size31536.g13086"/>
</dbReference>
<evidence type="ECO:0000313" key="4">
    <source>
        <dbReference type="WBParaSite" id="PSAMB.scaffold1439size31536.g13086.t1"/>
    </source>
</evidence>
<name>A0A914V1C0_9BILA</name>
<dbReference type="PANTHER" id="PTHR12783:SF5">
    <property type="entry name" value="RALA-BINDING PROTEIN 1"/>
    <property type="match status" value="1"/>
</dbReference>
<keyword evidence="3" id="KW-1185">Reference proteome</keyword>
<dbReference type="InterPro" id="IPR039767">
    <property type="entry name" value="RALBP1"/>
</dbReference>
<protein>
    <submittedName>
        <fullName evidence="4">Uncharacterized protein</fullName>
    </submittedName>
</protein>
<evidence type="ECO:0000256" key="2">
    <source>
        <dbReference type="SAM" id="MobiDB-lite"/>
    </source>
</evidence>
<organism evidence="3 4">
    <name type="scientific">Plectus sambesii</name>
    <dbReference type="NCBI Taxonomy" id="2011161"/>
    <lineage>
        <taxon>Eukaryota</taxon>
        <taxon>Metazoa</taxon>
        <taxon>Ecdysozoa</taxon>
        <taxon>Nematoda</taxon>
        <taxon>Chromadorea</taxon>
        <taxon>Plectida</taxon>
        <taxon>Plectina</taxon>
        <taxon>Plectoidea</taxon>
        <taxon>Plectidae</taxon>
        <taxon>Plectus</taxon>
    </lineage>
</organism>
<evidence type="ECO:0000256" key="1">
    <source>
        <dbReference type="SAM" id="Coils"/>
    </source>
</evidence>
<feature type="region of interest" description="Disordered" evidence="2">
    <location>
        <begin position="53"/>
        <end position="80"/>
    </location>
</feature>
<evidence type="ECO:0000313" key="3">
    <source>
        <dbReference type="Proteomes" id="UP000887566"/>
    </source>
</evidence>
<dbReference type="GO" id="GO:0031267">
    <property type="term" value="F:small GTPase binding"/>
    <property type="evidence" value="ECO:0007669"/>
    <property type="project" value="InterPro"/>
</dbReference>
<dbReference type="Gene3D" id="1.20.58.90">
    <property type="match status" value="1"/>
</dbReference>